<organism evidence="3 4">
    <name type="scientific">Periconia digitata</name>
    <dbReference type="NCBI Taxonomy" id="1303443"/>
    <lineage>
        <taxon>Eukaryota</taxon>
        <taxon>Fungi</taxon>
        <taxon>Dikarya</taxon>
        <taxon>Ascomycota</taxon>
        <taxon>Pezizomycotina</taxon>
        <taxon>Dothideomycetes</taxon>
        <taxon>Pleosporomycetidae</taxon>
        <taxon>Pleosporales</taxon>
        <taxon>Massarineae</taxon>
        <taxon>Periconiaceae</taxon>
        <taxon>Periconia</taxon>
    </lineage>
</organism>
<name>A0A9W4UDA0_9PLEO</name>
<dbReference type="Proteomes" id="UP001152607">
    <property type="component" value="Unassembled WGS sequence"/>
</dbReference>
<feature type="transmembrane region" description="Helical" evidence="2">
    <location>
        <begin position="33"/>
        <end position="54"/>
    </location>
</feature>
<feature type="transmembrane region" description="Helical" evidence="2">
    <location>
        <begin position="624"/>
        <end position="649"/>
    </location>
</feature>
<feature type="transmembrane region" description="Helical" evidence="2">
    <location>
        <begin position="159"/>
        <end position="176"/>
    </location>
</feature>
<dbReference type="AlphaFoldDB" id="A0A9W4UDA0"/>
<evidence type="ECO:0000313" key="3">
    <source>
        <dbReference type="EMBL" id="CAI6334268.1"/>
    </source>
</evidence>
<evidence type="ECO:0000313" key="4">
    <source>
        <dbReference type="Proteomes" id="UP001152607"/>
    </source>
</evidence>
<feature type="region of interest" description="Disordered" evidence="1">
    <location>
        <begin position="1"/>
        <end position="26"/>
    </location>
</feature>
<dbReference type="OrthoDB" id="5381672at2759"/>
<reference evidence="3" key="1">
    <citation type="submission" date="2023-01" db="EMBL/GenBank/DDBJ databases">
        <authorList>
            <person name="Van Ghelder C."/>
            <person name="Rancurel C."/>
        </authorList>
    </citation>
    <scope>NUCLEOTIDE SEQUENCE</scope>
    <source>
        <strain evidence="3">CNCM I-4278</strain>
    </source>
</reference>
<accession>A0A9W4UDA0</accession>
<keyword evidence="4" id="KW-1185">Reference proteome</keyword>
<keyword evidence="2" id="KW-0812">Transmembrane</keyword>
<proteinExistence type="predicted"/>
<gene>
    <name evidence="3" type="ORF">PDIGIT_LOCUS7325</name>
</gene>
<feature type="compositionally biased region" description="Polar residues" evidence="1">
    <location>
        <begin position="13"/>
        <end position="23"/>
    </location>
</feature>
<keyword evidence="2" id="KW-1133">Transmembrane helix</keyword>
<comment type="caution">
    <text evidence="3">The sequence shown here is derived from an EMBL/GenBank/DDBJ whole genome shotgun (WGS) entry which is preliminary data.</text>
</comment>
<sequence length="717" mass="80076">MTTNESPEENILLNASDNTSTEKASPPYSKLKYHYAAIWLIGLYIPFVIIPWTATVVLSYRPIAKFANTYYYPPGFTTDEFKHLQSWVTAVNVLNSIASLLAVPVVSFVIAQTAVVFSQQKTPTRQLSVRDVFALADRAWTDVSVLFKLLRAKGHGSRAFNGFVALASTLLLFSALQPPLYQVLVNWKNINVPSGLLGEINIRHPSPNTEISTPVLDTIPLGTDADPAIMEMIPHATVVQNVQLELPSMRWSAPETYMWIDFNGTQPPNNQLPNQQGDGVNSLLNIRMGEKPRGQQILPAFISAFPYNTTTGTKRYHVMRLNSSVECEFLSKDTFPATCSGSKPYETSITMQNETSSTELRVCIPGVWGTSPWTRSRNRQDTKEEVFLQLLGGSNQNDSIIHCSAATTRGYFELGNYRINGAYGRLLDHWPSPEIIERDFNDKGSHCVKEESPELGCRPESYYPTEWDNKTDKVESWNASAEPEYMRWNASGPLVTSAAAIFGNNSWIRVVANLTSTQTNSSDSYTSMPPWWKPICERQPLYHSSFGVRSCEDLTPSEAVGRWLTYSFDPESMERLLFSSMVLANKAILLIHRNNEAPRKLWEIQGRAIEYSPGFSILKPDVSLASIIVISIILAIQIFGLVLCGIYIARVPTWTRSFNAMAIARIGSGLAKDHLPIDGQYAEDEDYQRLRTAGIPLSMASANAIVCRRKKGSQVKK</sequence>
<keyword evidence="2" id="KW-0472">Membrane</keyword>
<protein>
    <submittedName>
        <fullName evidence="3">Uncharacterized protein</fullName>
    </submittedName>
</protein>
<dbReference type="EMBL" id="CAOQHR010000004">
    <property type="protein sequence ID" value="CAI6334268.1"/>
    <property type="molecule type" value="Genomic_DNA"/>
</dbReference>
<evidence type="ECO:0000256" key="1">
    <source>
        <dbReference type="SAM" id="MobiDB-lite"/>
    </source>
</evidence>
<feature type="transmembrane region" description="Helical" evidence="2">
    <location>
        <begin position="97"/>
        <end position="117"/>
    </location>
</feature>
<evidence type="ECO:0000256" key="2">
    <source>
        <dbReference type="SAM" id="Phobius"/>
    </source>
</evidence>